<evidence type="ECO:0000259" key="12">
    <source>
        <dbReference type="Pfam" id="PF07715"/>
    </source>
</evidence>
<dbReference type="Proteomes" id="UP001162135">
    <property type="component" value="Unassembled WGS sequence"/>
</dbReference>
<evidence type="ECO:0000259" key="11">
    <source>
        <dbReference type="Pfam" id="PF00593"/>
    </source>
</evidence>
<gene>
    <name evidence="13" type="ORF">CUR86_10400</name>
</gene>
<name>A0ABT6I580_9GAMM</name>
<reference evidence="13" key="2">
    <citation type="submission" date="2017-11" db="EMBL/GenBank/DDBJ databases">
        <authorList>
            <person name="Das S.K."/>
        </authorList>
    </citation>
    <scope>NUCLEOTIDE SEQUENCE</scope>
    <source>
        <strain evidence="13">S4-41</strain>
    </source>
</reference>
<evidence type="ECO:0000256" key="4">
    <source>
        <dbReference type="ARBA" id="ARBA00022692"/>
    </source>
</evidence>
<sequence>MNGERVVLGTLLISAGWGTAAQVLAADAASTTADVSNETMVITATRSGAERQNSPQVIRVITREELEQQQRITSDSSEMLSNLLPDYSPPRQKMSGSGETLRGRAPLVMIDGIPQSNPLRPTGRELHTIDFSMIDHIEVIKGANATNGLGAAGGVINLITKRPEPGAFNQHFEAEVTTPTSELNGDTTSYRTNYGFSGNKDALDYLFSLSYEDQGRYVDGDGDPIGVDNTQGDLMDSDAYDVFGKVAYWFDDDRRLQLSVNHYRLEGQNHYVSVAGDRASGVPTTSKRDEPEGAAPYNRVWTTGITWDDYDLAGMHLNVLAFYQDYESLFGATNSGSFQDPAIAPVGTLYDQTMAETQKYGLKTSLTKDGLWDDRIKLTLGLDLMRDDTEQYLWGTGRTYVPKVKYTDLSPFVQVDFSPIDSLTLSAGARYEYAKLDIDSYRTVAANNGVEVEGGSPDFEETLYNAGVVWRPIQHWSLFANYSEGFVIPDVGRVLRGISTPGQSVDNFSNLRPIVTDNVETGVRYDDGRLNAELSYYVSSSDFGSRIATQGDAFVMQREETRIDGIEASVGYQFNEAHSGKLAYSHMRGRYDSDNNGTLDAKLDGLNVSPDRLVASWSAQWSPLWTTFVQLNHAFDKDFDDSDNGWDRDFDGYTLVDAAVGYQLPVGELNVGIANLFDKQYITYYSQSALDSPNADYMNDRYFAGRGRTLSVGYSVDF</sequence>
<keyword evidence="13" id="KW-0675">Receptor</keyword>
<feature type="chain" id="PRO_5045683073" evidence="10">
    <location>
        <begin position="26"/>
        <end position="718"/>
    </location>
</feature>
<dbReference type="InterPro" id="IPR012910">
    <property type="entry name" value="Plug_dom"/>
</dbReference>
<evidence type="ECO:0000256" key="8">
    <source>
        <dbReference type="PROSITE-ProRule" id="PRU01360"/>
    </source>
</evidence>
<evidence type="ECO:0000313" key="13">
    <source>
        <dbReference type="EMBL" id="MDH4572823.1"/>
    </source>
</evidence>
<evidence type="ECO:0000256" key="2">
    <source>
        <dbReference type="ARBA" id="ARBA00022448"/>
    </source>
</evidence>
<keyword evidence="14" id="KW-1185">Reference proteome</keyword>
<feature type="domain" description="TonB-dependent receptor plug" evidence="12">
    <location>
        <begin position="52"/>
        <end position="155"/>
    </location>
</feature>
<dbReference type="Pfam" id="PF00593">
    <property type="entry name" value="TonB_dep_Rec_b-barrel"/>
    <property type="match status" value="1"/>
</dbReference>
<keyword evidence="5 9" id="KW-0798">TonB box</keyword>
<dbReference type="PANTHER" id="PTHR30069:SF42">
    <property type="entry name" value="FERRIC AEROBACTIN RECEPTOR"/>
    <property type="match status" value="1"/>
</dbReference>
<comment type="subcellular location">
    <subcellularLocation>
        <location evidence="1 8">Cell outer membrane</location>
        <topology evidence="1 8">Multi-pass membrane protein</topology>
    </subcellularLocation>
</comment>
<evidence type="ECO:0000256" key="7">
    <source>
        <dbReference type="ARBA" id="ARBA00023237"/>
    </source>
</evidence>
<keyword evidence="4 8" id="KW-0812">Transmembrane</keyword>
<organism evidence="13 14">
    <name type="scientific">Salinicola acroporae</name>
    <dbReference type="NCBI Taxonomy" id="1541440"/>
    <lineage>
        <taxon>Bacteria</taxon>
        <taxon>Pseudomonadati</taxon>
        <taxon>Pseudomonadota</taxon>
        <taxon>Gammaproteobacteria</taxon>
        <taxon>Oceanospirillales</taxon>
        <taxon>Halomonadaceae</taxon>
        <taxon>Salinicola</taxon>
    </lineage>
</organism>
<dbReference type="InterPro" id="IPR037066">
    <property type="entry name" value="Plug_dom_sf"/>
</dbReference>
<accession>A0ABT6I580</accession>
<evidence type="ECO:0000256" key="10">
    <source>
        <dbReference type="SAM" id="SignalP"/>
    </source>
</evidence>
<evidence type="ECO:0000256" key="6">
    <source>
        <dbReference type="ARBA" id="ARBA00023136"/>
    </source>
</evidence>
<dbReference type="InterPro" id="IPR039426">
    <property type="entry name" value="TonB-dep_rcpt-like"/>
</dbReference>
<dbReference type="EMBL" id="PGFS01000001">
    <property type="protein sequence ID" value="MDH4572823.1"/>
    <property type="molecule type" value="Genomic_DNA"/>
</dbReference>
<keyword evidence="2 8" id="KW-0813">Transport</keyword>
<dbReference type="CDD" id="cd01347">
    <property type="entry name" value="ligand_gated_channel"/>
    <property type="match status" value="1"/>
</dbReference>
<evidence type="ECO:0000256" key="9">
    <source>
        <dbReference type="RuleBase" id="RU003357"/>
    </source>
</evidence>
<dbReference type="InterPro" id="IPR000531">
    <property type="entry name" value="Beta-barrel_TonB"/>
</dbReference>
<keyword evidence="3 8" id="KW-1134">Transmembrane beta strand</keyword>
<protein>
    <submittedName>
        <fullName evidence="13">TonB-dependent receptor</fullName>
    </submittedName>
</protein>
<feature type="domain" description="TonB-dependent receptor-like beta-barrel" evidence="11">
    <location>
        <begin position="250"/>
        <end position="676"/>
    </location>
</feature>
<comment type="caution">
    <text evidence="13">The sequence shown here is derived from an EMBL/GenBank/DDBJ whole genome shotgun (WGS) entry which is preliminary data.</text>
</comment>
<comment type="similarity">
    <text evidence="8 9">Belongs to the TonB-dependent receptor family.</text>
</comment>
<evidence type="ECO:0000256" key="1">
    <source>
        <dbReference type="ARBA" id="ARBA00004571"/>
    </source>
</evidence>
<dbReference type="Gene3D" id="2.170.130.10">
    <property type="entry name" value="TonB-dependent receptor, plug domain"/>
    <property type="match status" value="1"/>
</dbReference>
<dbReference type="InterPro" id="IPR036942">
    <property type="entry name" value="Beta-barrel_TonB_sf"/>
</dbReference>
<feature type="signal peptide" evidence="10">
    <location>
        <begin position="1"/>
        <end position="25"/>
    </location>
</feature>
<reference evidence="13" key="1">
    <citation type="journal article" date="2015" name="Antonie Van Leeuwenhoek">
        <title>Comparative 16S rRNA signatures and multilocus sequence analysis for the genus Salinicola and description of Salinicola acroporae sp. nov., isolated from coral Acropora digitifera.</title>
        <authorList>
            <person name="Lepcha R.T."/>
            <person name="Poddar A."/>
            <person name="Schumann P."/>
            <person name="Das S.K."/>
        </authorList>
    </citation>
    <scope>NUCLEOTIDE SEQUENCE</scope>
    <source>
        <strain evidence="13">S4-41</strain>
    </source>
</reference>
<evidence type="ECO:0000256" key="5">
    <source>
        <dbReference type="ARBA" id="ARBA00023077"/>
    </source>
</evidence>
<keyword evidence="10" id="KW-0732">Signal</keyword>
<evidence type="ECO:0000256" key="3">
    <source>
        <dbReference type="ARBA" id="ARBA00022452"/>
    </source>
</evidence>
<dbReference type="PROSITE" id="PS52016">
    <property type="entry name" value="TONB_DEPENDENT_REC_3"/>
    <property type="match status" value="1"/>
</dbReference>
<dbReference type="SUPFAM" id="SSF56935">
    <property type="entry name" value="Porins"/>
    <property type="match status" value="1"/>
</dbReference>
<proteinExistence type="inferred from homology"/>
<dbReference type="PANTHER" id="PTHR30069">
    <property type="entry name" value="TONB-DEPENDENT OUTER MEMBRANE RECEPTOR"/>
    <property type="match status" value="1"/>
</dbReference>
<keyword evidence="6 8" id="KW-0472">Membrane</keyword>
<dbReference type="Gene3D" id="2.40.170.20">
    <property type="entry name" value="TonB-dependent receptor, beta-barrel domain"/>
    <property type="match status" value="1"/>
</dbReference>
<dbReference type="Pfam" id="PF07715">
    <property type="entry name" value="Plug"/>
    <property type="match status" value="1"/>
</dbReference>
<keyword evidence="7 8" id="KW-0998">Cell outer membrane</keyword>
<evidence type="ECO:0000313" key="14">
    <source>
        <dbReference type="Proteomes" id="UP001162135"/>
    </source>
</evidence>